<dbReference type="Proteomes" id="UP000259273">
    <property type="component" value="Unassembled WGS sequence"/>
</dbReference>
<comment type="caution">
    <text evidence="2">The sequence shown here is derived from an EMBL/GenBank/DDBJ whole genome shotgun (WGS) entry which is preliminary data.</text>
</comment>
<gene>
    <name evidence="2" type="ORF">DCP75_17580</name>
</gene>
<reference evidence="2 3" key="1">
    <citation type="journal article" date="2018" name="Nat. Biotechnol.">
        <title>A standardized bacterial taxonomy based on genome phylogeny substantially revises the tree of life.</title>
        <authorList>
            <person name="Parks D.H."/>
            <person name="Chuvochina M."/>
            <person name="Waite D.W."/>
            <person name="Rinke C."/>
            <person name="Skarshewski A."/>
            <person name="Chaumeil P.A."/>
            <person name="Hugenholtz P."/>
        </authorList>
    </citation>
    <scope>NUCLEOTIDE SEQUENCE [LARGE SCALE GENOMIC DNA]</scope>
    <source>
        <strain evidence="2">UBA9158</strain>
    </source>
</reference>
<dbReference type="AlphaFoldDB" id="A0A3C1KTG9"/>
<sequence>MGMDARGGDMTALLGGHRASLQASTGRTKTMKALHFLGQRQNGDICVANYYRANNLGLGDVFCWPPEPVGVEGALPNFLPRGIYNVADWSKSNDEPSFKEDGEFLGKIGYPEGMEGDQLLLTVGRGYCTQVSGSVQSFQRAVADQPNKRACDVGLYHTSVLPSKNMQDLVKVVDHPDWHEFGARVVRARSIEAPVSRMTHDSTCQIASSDALTGETTPRRPYQFNNNYVTSANNGGEIDGLPAGELAAIRFWRVFSNPVGEDDFKNSIGNRLGLFGDVPLLADGSFKAQLPCDVPFVMAGVDADGRVIKRDQVPQSLRPGEKRVCTGCHQHSSPGRAYEASIAFAAKPVQLLSTHRVPTFEDDIRPIFERRCLSCHVDDVPLMDYDKLVWDFVQESVLPERRVQVRETTDKRRQYGLQRPYTSKYVNTMFARESLLYWKAANRRLDGRTDATYANDIDFGPNHPVNISPPELRSLAAWLDSGAPR</sequence>
<evidence type="ECO:0000313" key="3">
    <source>
        <dbReference type="Proteomes" id="UP000259273"/>
    </source>
</evidence>
<evidence type="ECO:0000313" key="2">
    <source>
        <dbReference type="EMBL" id="HAN29496.1"/>
    </source>
</evidence>
<dbReference type="Pfam" id="PF18582">
    <property type="entry name" value="HZS_alpha"/>
    <property type="match status" value="1"/>
</dbReference>
<evidence type="ECO:0000259" key="1">
    <source>
        <dbReference type="Pfam" id="PF18582"/>
    </source>
</evidence>
<dbReference type="InterPro" id="IPR040698">
    <property type="entry name" value="HZS_alpha_mid"/>
</dbReference>
<accession>A0A3C1KTG9</accession>
<dbReference type="EMBL" id="DMND01000238">
    <property type="protein sequence ID" value="HAN29496.1"/>
    <property type="molecule type" value="Genomic_DNA"/>
</dbReference>
<protein>
    <recommendedName>
        <fullName evidence="1">Hydrazine synthase alpha subunit middle domain-containing protein</fullName>
    </recommendedName>
</protein>
<name>A0A3C1KTG9_9GAMM</name>
<feature type="domain" description="Hydrazine synthase alpha subunit middle" evidence="1">
    <location>
        <begin position="266"/>
        <end position="330"/>
    </location>
</feature>
<proteinExistence type="predicted"/>
<organism evidence="2 3">
    <name type="scientific">Haliea salexigens</name>
    <dbReference type="NCBI Taxonomy" id="287487"/>
    <lineage>
        <taxon>Bacteria</taxon>
        <taxon>Pseudomonadati</taxon>
        <taxon>Pseudomonadota</taxon>
        <taxon>Gammaproteobacteria</taxon>
        <taxon>Cellvibrionales</taxon>
        <taxon>Halieaceae</taxon>
        <taxon>Haliea</taxon>
    </lineage>
</organism>